<dbReference type="GO" id="GO:0003723">
    <property type="term" value="F:RNA binding"/>
    <property type="evidence" value="ECO:0007669"/>
    <property type="project" value="TreeGrafter"/>
</dbReference>
<feature type="region of interest" description="Disordered" evidence="3">
    <location>
        <begin position="1"/>
        <end position="56"/>
    </location>
</feature>
<dbReference type="GO" id="GO:0070274">
    <property type="term" value="C:RES complex"/>
    <property type="evidence" value="ECO:0007669"/>
    <property type="project" value="TreeGrafter"/>
</dbReference>
<evidence type="ECO:0000313" key="4">
    <source>
        <dbReference type="EMBL" id="PRT54495.1"/>
    </source>
</evidence>
<dbReference type="OrthoDB" id="6022at2759"/>
<dbReference type="Pfam" id="PF09736">
    <property type="entry name" value="Bud13"/>
    <property type="match status" value="1"/>
</dbReference>
<proteinExistence type="inferred from homology"/>
<reference evidence="4 5" key="1">
    <citation type="submission" date="2017-04" db="EMBL/GenBank/DDBJ databases">
        <title>Genome sequencing of [Candida] sorbophila.</title>
        <authorList>
            <person name="Ahn J.O."/>
        </authorList>
    </citation>
    <scope>NUCLEOTIDE SEQUENCE [LARGE SCALE GENOMIC DNA]</scope>
    <source>
        <strain evidence="4 5">DS02</strain>
    </source>
</reference>
<dbReference type="GeneID" id="36515863"/>
<keyword evidence="5" id="KW-1185">Reference proteome</keyword>
<evidence type="ECO:0000256" key="2">
    <source>
        <dbReference type="ARBA" id="ARBA00020644"/>
    </source>
</evidence>
<evidence type="ECO:0000256" key="3">
    <source>
        <dbReference type="SAM" id="MobiDB-lite"/>
    </source>
</evidence>
<dbReference type="AlphaFoldDB" id="A0A2T0FHN9"/>
<dbReference type="InterPro" id="IPR018609">
    <property type="entry name" value="Bud13"/>
</dbReference>
<organism evidence="4 5">
    <name type="scientific">Wickerhamiella sorbophila</name>
    <dbReference type="NCBI Taxonomy" id="45607"/>
    <lineage>
        <taxon>Eukaryota</taxon>
        <taxon>Fungi</taxon>
        <taxon>Dikarya</taxon>
        <taxon>Ascomycota</taxon>
        <taxon>Saccharomycotina</taxon>
        <taxon>Dipodascomycetes</taxon>
        <taxon>Dipodascales</taxon>
        <taxon>Trichomonascaceae</taxon>
        <taxon>Wickerhamiella</taxon>
    </lineage>
</organism>
<dbReference type="RefSeq" id="XP_024664440.1">
    <property type="nucleotide sequence ID" value="XM_024808672.1"/>
</dbReference>
<dbReference type="STRING" id="45607.A0A2T0FHN9"/>
<name>A0A2T0FHN9_9ASCO</name>
<gene>
    <name evidence="4" type="ORF">B9G98_02115</name>
</gene>
<protein>
    <recommendedName>
        <fullName evidence="2">Pre-mRNA-splicing factor CWC26</fullName>
    </recommendedName>
</protein>
<accession>A0A2T0FHN9</accession>
<dbReference type="InterPro" id="IPR051112">
    <property type="entry name" value="CWC26_splicing_factor"/>
</dbReference>
<evidence type="ECO:0000256" key="1">
    <source>
        <dbReference type="ARBA" id="ARBA00011069"/>
    </source>
</evidence>
<dbReference type="PANTHER" id="PTHR31809:SF0">
    <property type="entry name" value="BUD13 HOMOLOG"/>
    <property type="match status" value="1"/>
</dbReference>
<sequence length="153" mass="16932">MGLAEYLAANYGDENTKKLKGERPKKRRKSNKPAGKPLGDAVEEAPPAETVYRDDQGRKIVNAGLAKEPANAREPTYPTALNKYATDISKDRARLEDPMAAKAEVAETVRVAGVPQYNGPFPPNRFGIAPSYKWDGIDRSNGFEEKWLRCHST</sequence>
<comment type="caution">
    <text evidence="4">The sequence shown here is derived from an EMBL/GenBank/DDBJ whole genome shotgun (WGS) entry which is preliminary data.</text>
</comment>
<comment type="similarity">
    <text evidence="1">Belongs to the CWC26 family.</text>
</comment>
<dbReference type="EMBL" id="NDIQ01000021">
    <property type="protein sequence ID" value="PRT54495.1"/>
    <property type="molecule type" value="Genomic_DNA"/>
</dbReference>
<dbReference type="GO" id="GO:0000398">
    <property type="term" value="P:mRNA splicing, via spliceosome"/>
    <property type="evidence" value="ECO:0007669"/>
    <property type="project" value="TreeGrafter"/>
</dbReference>
<dbReference type="GO" id="GO:0005684">
    <property type="term" value="C:U2-type spliceosomal complex"/>
    <property type="evidence" value="ECO:0007669"/>
    <property type="project" value="TreeGrafter"/>
</dbReference>
<dbReference type="PANTHER" id="PTHR31809">
    <property type="entry name" value="BUD13 HOMOLOG"/>
    <property type="match status" value="1"/>
</dbReference>
<dbReference type="Proteomes" id="UP000238350">
    <property type="component" value="Unassembled WGS sequence"/>
</dbReference>
<evidence type="ECO:0000313" key="5">
    <source>
        <dbReference type="Proteomes" id="UP000238350"/>
    </source>
</evidence>